<dbReference type="Pfam" id="PF16870">
    <property type="entry name" value="OxoGdeHyase_C"/>
    <property type="match status" value="1"/>
</dbReference>
<dbReference type="InterPro" id="IPR001017">
    <property type="entry name" value="DH_E1"/>
</dbReference>
<evidence type="ECO:0000256" key="7">
    <source>
        <dbReference type="ARBA" id="ARBA00023052"/>
    </source>
</evidence>
<evidence type="ECO:0000313" key="11">
    <source>
        <dbReference type="Proteomes" id="UP000188879"/>
    </source>
</evidence>
<dbReference type="EMBL" id="MLCO01000024">
    <property type="protein sequence ID" value="ONG57886.1"/>
    <property type="molecule type" value="Genomic_DNA"/>
</dbReference>
<dbReference type="GO" id="GO:0005829">
    <property type="term" value="C:cytosol"/>
    <property type="evidence" value="ECO:0007669"/>
    <property type="project" value="TreeGrafter"/>
</dbReference>
<dbReference type="GO" id="GO:0045252">
    <property type="term" value="C:oxoglutarate dehydrogenase complex"/>
    <property type="evidence" value="ECO:0007669"/>
    <property type="project" value="TreeGrafter"/>
</dbReference>
<dbReference type="Gene3D" id="3.40.50.970">
    <property type="match status" value="1"/>
</dbReference>
<dbReference type="Pfam" id="PF00676">
    <property type="entry name" value="E1_dh"/>
    <property type="match status" value="1"/>
</dbReference>
<dbReference type="AlphaFoldDB" id="A0A1V2H6K1"/>
<proteinExistence type="predicted"/>
<organism evidence="10 11">
    <name type="scientific">Teichococcus deserti</name>
    <dbReference type="NCBI Taxonomy" id="1817963"/>
    <lineage>
        <taxon>Bacteria</taxon>
        <taxon>Pseudomonadati</taxon>
        <taxon>Pseudomonadota</taxon>
        <taxon>Alphaproteobacteria</taxon>
        <taxon>Acetobacterales</taxon>
        <taxon>Roseomonadaceae</taxon>
        <taxon>Roseomonas</taxon>
    </lineage>
</organism>
<feature type="domain" description="Transketolase-like pyrimidine-binding" evidence="9">
    <location>
        <begin position="506"/>
        <end position="699"/>
    </location>
</feature>
<comment type="function">
    <text evidence="2">E1 component of the 2-oxoglutarate dehydrogenase (OGDH) complex which catalyzes the decarboxylation of 2-oxoglutarate, the first step in the conversion of 2-oxoglutarate to succinyl-CoA and CO(2).</text>
</comment>
<sequence length="855" mass="91854">MASSPLSSMSYQYLAAQQAAFARDPASVEPGWRVLLQVLEELDAGIPQGVPTGHGALEEWRARGHLRAWLDPLSPRPAPAADPLENCYTSSLAVETAHIDDAARRAWLVAAVEQGAGLPPLADPRALLGALVEAQEFEAFLALKFPTKKRFGAEGAEALLPLLKRLLEQAAAAGVTRAVIGTMHRGRLSIMANLLGRSLARMLAEIKGAHPFPADAPRAGDVPYHLGDDIEISFNGRAIRVTLLANPSHLEAVDPLVLGRARAAQDVVGDSQTVLPILLHTDAAVIGQGIVAECIQLGGPAGYSVGGAVHVVVNNQIGFTTEAEEGRTSRHCTGVWKAVDAAILHANGDDPEAVARAADIALAWRQAQRADAVIDLVCYRRNGHNEIDEPGFTQPGLYARIAAHPPVLESFSTTLQQRGLVTADEVSTLLETARGRLQASYAEAASFRSNESGYALRPPARAEDSGVAPETLQRIADHLAAVPEGATLHPRMPRILKQRSLDPAGIPWPAAEALAFGSLLLQGVSVRLSGQDVVRGAFSHRHFRLTDRETGARHVGLDGLDATQARFAAYNSPLSEYAVLGFEYGYSLERPEALVIWEAQFGDFANGAQIIIDQFVAAAEEKWCGASRLVMLLPHGLEGQGPEHSSARLERFLQLAAGENMRIANPSTPANYFHMLREQGLGRHDRPLVVMSPKKLLRLPAAVSPLHAFLPGAPFQPVIADIPANPEKILICTGKMAYELEEERAATGALIGIVRLEQLYPFPAEALSAVLKEHPRASIAWVQEEPENMGAWRWLDRQIEALAEASGVARPRPVYHGRAASPSPAGSFHGAHDAEQRAIVEAAFGRNTARQEAAE</sequence>
<dbReference type="InterPro" id="IPR011603">
    <property type="entry name" value="2oxoglutarate_DH_E1"/>
</dbReference>
<dbReference type="NCBIfam" id="TIGR00239">
    <property type="entry name" value="2oxo_dh_E1"/>
    <property type="match status" value="1"/>
</dbReference>
<reference evidence="10 11" key="1">
    <citation type="submission" date="2016-10" db="EMBL/GenBank/DDBJ databases">
        <title>Draft Genome sequence of Roseomonas sp. strain M3.</title>
        <authorList>
            <person name="Subhash Y."/>
            <person name="Lee S."/>
        </authorList>
    </citation>
    <scope>NUCLEOTIDE SEQUENCE [LARGE SCALE GENOMIC DNA]</scope>
    <source>
        <strain evidence="10 11">M3</strain>
    </source>
</reference>
<dbReference type="NCBIfam" id="NF008907">
    <property type="entry name" value="PRK12270.1"/>
    <property type="match status" value="1"/>
</dbReference>
<dbReference type="PANTHER" id="PTHR23152">
    <property type="entry name" value="2-OXOGLUTARATE DEHYDROGENASE"/>
    <property type="match status" value="1"/>
</dbReference>
<keyword evidence="6" id="KW-0560">Oxidoreductase</keyword>
<protein>
    <recommendedName>
        <fullName evidence="5">2-oxoglutarate dehydrogenase E1 component</fullName>
        <ecNumber evidence="4">1.2.4.2</ecNumber>
    </recommendedName>
    <alternativeName>
        <fullName evidence="8">Alpha-ketoglutarate dehydrogenase</fullName>
    </alternativeName>
</protein>
<dbReference type="GO" id="GO:0030976">
    <property type="term" value="F:thiamine pyrophosphate binding"/>
    <property type="evidence" value="ECO:0007669"/>
    <property type="project" value="InterPro"/>
</dbReference>
<evidence type="ECO:0000256" key="1">
    <source>
        <dbReference type="ARBA" id="ARBA00001964"/>
    </source>
</evidence>
<comment type="caution">
    <text evidence="10">The sequence shown here is derived from an EMBL/GenBank/DDBJ whole genome shotgun (WGS) entry which is preliminary data.</text>
</comment>
<dbReference type="InterPro" id="IPR029061">
    <property type="entry name" value="THDP-binding"/>
</dbReference>
<dbReference type="Pfam" id="PF02779">
    <property type="entry name" value="Transket_pyr"/>
    <property type="match status" value="1"/>
</dbReference>
<dbReference type="Gene3D" id="3.40.50.11610">
    <property type="entry name" value="Multifunctional 2-oxoglutarate metabolism enzyme, C-terminal domain"/>
    <property type="match status" value="1"/>
</dbReference>
<keyword evidence="11" id="KW-1185">Reference proteome</keyword>
<evidence type="ECO:0000256" key="6">
    <source>
        <dbReference type="ARBA" id="ARBA00023002"/>
    </source>
</evidence>
<evidence type="ECO:0000313" key="10">
    <source>
        <dbReference type="EMBL" id="ONG57886.1"/>
    </source>
</evidence>
<dbReference type="NCBIfam" id="NF006914">
    <property type="entry name" value="PRK09404.1"/>
    <property type="match status" value="1"/>
</dbReference>
<dbReference type="SUPFAM" id="SSF52518">
    <property type="entry name" value="Thiamin diphosphate-binding fold (THDP-binding)"/>
    <property type="match status" value="2"/>
</dbReference>
<comment type="cofactor">
    <cofactor evidence="1">
        <name>thiamine diphosphate</name>
        <dbReference type="ChEBI" id="CHEBI:58937"/>
    </cofactor>
</comment>
<dbReference type="Gene3D" id="3.40.50.12470">
    <property type="match status" value="1"/>
</dbReference>
<name>A0A1V2H6K1_9PROT</name>
<dbReference type="InterPro" id="IPR005475">
    <property type="entry name" value="Transketolase-like_Pyr-bd"/>
</dbReference>
<evidence type="ECO:0000259" key="9">
    <source>
        <dbReference type="SMART" id="SM00861"/>
    </source>
</evidence>
<dbReference type="PANTHER" id="PTHR23152:SF4">
    <property type="entry name" value="2-OXOADIPATE DEHYDROGENASE COMPLEX COMPONENT E1"/>
    <property type="match status" value="1"/>
</dbReference>
<dbReference type="SMART" id="SM00861">
    <property type="entry name" value="Transket_pyr"/>
    <property type="match status" value="1"/>
</dbReference>
<gene>
    <name evidence="10" type="ORF">BKE38_03720</name>
</gene>
<dbReference type="GO" id="GO:0004591">
    <property type="term" value="F:oxoglutarate dehydrogenase (succinyl-transferring) activity"/>
    <property type="evidence" value="ECO:0007669"/>
    <property type="project" value="UniProtKB-EC"/>
</dbReference>
<evidence type="ECO:0000256" key="8">
    <source>
        <dbReference type="ARBA" id="ARBA00030680"/>
    </source>
</evidence>
<evidence type="ECO:0000256" key="4">
    <source>
        <dbReference type="ARBA" id="ARBA00012280"/>
    </source>
</evidence>
<dbReference type="EC" id="1.2.4.2" evidence="4"/>
<keyword evidence="7" id="KW-0786">Thiamine pyrophosphate</keyword>
<dbReference type="GO" id="GO:0006099">
    <property type="term" value="P:tricarboxylic acid cycle"/>
    <property type="evidence" value="ECO:0007669"/>
    <property type="project" value="TreeGrafter"/>
</dbReference>
<evidence type="ECO:0000256" key="5">
    <source>
        <dbReference type="ARBA" id="ARBA00013321"/>
    </source>
</evidence>
<evidence type="ECO:0000256" key="3">
    <source>
        <dbReference type="ARBA" id="ARBA00011301"/>
    </source>
</evidence>
<dbReference type="OrthoDB" id="8091465at2"/>
<dbReference type="Proteomes" id="UP000188879">
    <property type="component" value="Unassembled WGS sequence"/>
</dbReference>
<accession>A0A1V2H6K1</accession>
<dbReference type="InterPro" id="IPR042179">
    <property type="entry name" value="KGD_C_sf"/>
</dbReference>
<dbReference type="PIRSF" id="PIRSF000157">
    <property type="entry name" value="Oxoglu_dh_E1"/>
    <property type="match status" value="1"/>
</dbReference>
<comment type="subunit">
    <text evidence="3">Homodimer. Part of the 2-oxoglutarate dehydrogenase (OGDH) complex composed of E1 (2-oxoglutarate dehydrogenase), E2 (dihydrolipoamide succinyltransferase) and E3 (dihydrolipoamide dehydrogenase); the complex contains multiple copies of the three enzymatic components (E1, E2 and E3).</text>
</comment>
<dbReference type="InterPro" id="IPR031717">
    <property type="entry name" value="ODO-1/KGD_C"/>
</dbReference>
<evidence type="ECO:0000256" key="2">
    <source>
        <dbReference type="ARBA" id="ARBA00003906"/>
    </source>
</evidence>